<dbReference type="SUPFAM" id="SSF143011">
    <property type="entry name" value="RelE-like"/>
    <property type="match status" value="1"/>
</dbReference>
<dbReference type="Gene3D" id="3.30.2310.20">
    <property type="entry name" value="RelE-like"/>
    <property type="match status" value="1"/>
</dbReference>
<dbReference type="AlphaFoldDB" id="A0A117LZU4"/>
<gene>
    <name evidence="1" type="ORF">XD93_0913</name>
</gene>
<evidence type="ECO:0008006" key="3">
    <source>
        <dbReference type="Google" id="ProtNLM"/>
    </source>
</evidence>
<organism evidence="1 2">
    <name type="scientific">candidate division WS6 bacterium 34_10</name>
    <dbReference type="NCBI Taxonomy" id="1641389"/>
    <lineage>
        <taxon>Bacteria</taxon>
        <taxon>Candidatus Dojkabacteria</taxon>
    </lineage>
</organism>
<proteinExistence type="predicted"/>
<name>A0A117LZU4_9BACT</name>
<comment type="caution">
    <text evidence="1">The sequence shown here is derived from an EMBL/GenBank/DDBJ whole genome shotgun (WGS) entry which is preliminary data.</text>
</comment>
<dbReference type="Proteomes" id="UP000053904">
    <property type="component" value="Unassembled WGS sequence"/>
</dbReference>
<reference evidence="2" key="1">
    <citation type="journal article" date="2015" name="MBio">
        <title>Genome-Resolved Metagenomic Analysis Reveals Roles for Candidate Phyla and Other Microbial Community Members in Biogeochemical Transformations in Oil Reservoirs.</title>
        <authorList>
            <person name="Hu P."/>
            <person name="Tom L."/>
            <person name="Singh A."/>
            <person name="Thomas B.C."/>
            <person name="Baker B.J."/>
            <person name="Piceno Y.M."/>
            <person name="Andersen G.L."/>
            <person name="Banfield J.F."/>
        </authorList>
    </citation>
    <scope>NUCLEOTIDE SEQUENCE [LARGE SCALE GENOMIC DNA]</scope>
</reference>
<accession>A0A117LZU4</accession>
<sequence>MKKTKYRITYSSNFDRDYRKLVKGNKELSKRIIKAIKQLSIDPFYPGLRTHMVDISEVGKIYSSRVTGDLRVLWSLKEENIIFLYRIGGHSGSSKIYK</sequence>
<protein>
    <recommendedName>
        <fullName evidence="3">Type II toxin-antitoxin system mRNA interferase toxin, RelE/StbE family</fullName>
    </recommendedName>
</protein>
<evidence type="ECO:0000313" key="1">
    <source>
        <dbReference type="EMBL" id="KUK76449.1"/>
    </source>
</evidence>
<dbReference type="EMBL" id="LGGO01000150">
    <property type="protein sequence ID" value="KUK76449.1"/>
    <property type="molecule type" value="Genomic_DNA"/>
</dbReference>
<evidence type="ECO:0000313" key="2">
    <source>
        <dbReference type="Proteomes" id="UP000053904"/>
    </source>
</evidence>
<dbReference type="InterPro" id="IPR035093">
    <property type="entry name" value="RelE/ParE_toxin_dom_sf"/>
</dbReference>